<keyword evidence="2" id="KW-1185">Reference proteome</keyword>
<organism evidence="1 2">
    <name type="scientific">Euphydryas editha</name>
    <name type="common">Edith's checkerspot</name>
    <dbReference type="NCBI Taxonomy" id="104508"/>
    <lineage>
        <taxon>Eukaryota</taxon>
        <taxon>Metazoa</taxon>
        <taxon>Ecdysozoa</taxon>
        <taxon>Arthropoda</taxon>
        <taxon>Hexapoda</taxon>
        <taxon>Insecta</taxon>
        <taxon>Pterygota</taxon>
        <taxon>Neoptera</taxon>
        <taxon>Endopterygota</taxon>
        <taxon>Lepidoptera</taxon>
        <taxon>Glossata</taxon>
        <taxon>Ditrysia</taxon>
        <taxon>Papilionoidea</taxon>
        <taxon>Nymphalidae</taxon>
        <taxon>Nymphalinae</taxon>
        <taxon>Euphydryas</taxon>
    </lineage>
</organism>
<reference evidence="1" key="1">
    <citation type="submission" date="2022-03" db="EMBL/GenBank/DDBJ databases">
        <authorList>
            <person name="Tunstrom K."/>
        </authorList>
    </citation>
    <scope>NUCLEOTIDE SEQUENCE</scope>
</reference>
<dbReference type="Proteomes" id="UP001153954">
    <property type="component" value="Unassembled WGS sequence"/>
</dbReference>
<comment type="caution">
    <text evidence="1">The sequence shown here is derived from an EMBL/GenBank/DDBJ whole genome shotgun (WGS) entry which is preliminary data.</text>
</comment>
<evidence type="ECO:0000313" key="1">
    <source>
        <dbReference type="EMBL" id="CAH2104100.1"/>
    </source>
</evidence>
<name>A0AAU9V1K2_EUPED</name>
<proteinExistence type="predicted"/>
<evidence type="ECO:0000313" key="2">
    <source>
        <dbReference type="Proteomes" id="UP001153954"/>
    </source>
</evidence>
<dbReference type="AlphaFoldDB" id="A0AAU9V1K2"/>
<dbReference type="EMBL" id="CAKOGL010000027">
    <property type="protein sequence ID" value="CAH2104100.1"/>
    <property type="molecule type" value="Genomic_DNA"/>
</dbReference>
<accession>A0AAU9V1K2</accession>
<protein>
    <submittedName>
        <fullName evidence="1">Uncharacterized protein</fullName>
    </submittedName>
</protein>
<gene>
    <name evidence="1" type="ORF">EEDITHA_LOCUS18527</name>
</gene>
<sequence>MNMRRFFSRTATQHAALPPHCVALITQTRPESYRPPPPRSCAHSLALTRSPALPYIRTPPRHSQRNLLADENGNRHTRTQWLGKNNSVNFLNVMSVRR</sequence>